<dbReference type="Proteomes" id="UP000176850">
    <property type="component" value="Unassembled WGS sequence"/>
</dbReference>
<name>A0A1F7GL65_9BACT</name>
<dbReference type="EMBL" id="MFZH01000007">
    <property type="protein sequence ID" value="OGK19657.1"/>
    <property type="molecule type" value="Genomic_DNA"/>
</dbReference>
<feature type="domain" description="Bacterial sugar transferase" evidence="2">
    <location>
        <begin position="64"/>
        <end position="247"/>
    </location>
</feature>
<protein>
    <recommendedName>
        <fullName evidence="6">Methyltransferase FkbM domain-containing protein</fullName>
    </recommendedName>
</protein>
<dbReference type="Pfam" id="PF05050">
    <property type="entry name" value="Methyltransf_21"/>
    <property type="match status" value="1"/>
</dbReference>
<dbReference type="PANTHER" id="PTHR34203">
    <property type="entry name" value="METHYLTRANSFERASE, FKBM FAMILY PROTEIN"/>
    <property type="match status" value="1"/>
</dbReference>
<comment type="caution">
    <text evidence="4">The sequence shown here is derived from an EMBL/GenBank/DDBJ whole genome shotgun (WGS) entry which is preliminary data.</text>
</comment>
<dbReference type="InterPro" id="IPR003362">
    <property type="entry name" value="Bact_transf"/>
</dbReference>
<dbReference type="Gene3D" id="3.40.50.150">
    <property type="entry name" value="Vaccinia Virus protein VP39"/>
    <property type="match status" value="1"/>
</dbReference>
<evidence type="ECO:0008006" key="6">
    <source>
        <dbReference type="Google" id="ProtNLM"/>
    </source>
</evidence>
<keyword evidence="1" id="KW-0812">Transmembrane</keyword>
<evidence type="ECO:0000256" key="1">
    <source>
        <dbReference type="SAM" id="Phobius"/>
    </source>
</evidence>
<organism evidence="4 5">
    <name type="scientific">Candidatus Roizmanbacteria bacterium RIFCSPHIGHO2_01_FULL_39_24</name>
    <dbReference type="NCBI Taxonomy" id="1802032"/>
    <lineage>
        <taxon>Bacteria</taxon>
        <taxon>Candidatus Roizmaniibacteriota</taxon>
    </lineage>
</organism>
<dbReference type="InterPro" id="IPR006342">
    <property type="entry name" value="FkbM_mtfrase"/>
</dbReference>
<dbReference type="Pfam" id="PF02397">
    <property type="entry name" value="Bac_transf"/>
    <property type="match status" value="1"/>
</dbReference>
<evidence type="ECO:0000259" key="3">
    <source>
        <dbReference type="Pfam" id="PF05050"/>
    </source>
</evidence>
<gene>
    <name evidence="4" type="ORF">A2799_01350</name>
</gene>
<dbReference type="NCBIfam" id="TIGR01444">
    <property type="entry name" value="fkbM_fam"/>
    <property type="match status" value="1"/>
</dbReference>
<evidence type="ECO:0000313" key="4">
    <source>
        <dbReference type="EMBL" id="OGK19657.1"/>
    </source>
</evidence>
<dbReference type="AlphaFoldDB" id="A0A1F7GL65"/>
<dbReference type="InterPro" id="IPR052514">
    <property type="entry name" value="SAM-dependent_MTase"/>
</dbReference>
<accession>A0A1F7GL65</accession>
<keyword evidence="1" id="KW-1133">Transmembrane helix</keyword>
<dbReference type="PANTHER" id="PTHR34203:SF15">
    <property type="entry name" value="SLL1173 PROTEIN"/>
    <property type="match status" value="1"/>
</dbReference>
<feature type="transmembrane region" description="Helical" evidence="1">
    <location>
        <begin position="63"/>
        <end position="90"/>
    </location>
</feature>
<feature type="domain" description="Methyltransferase FkbM" evidence="3">
    <location>
        <begin position="320"/>
        <end position="482"/>
    </location>
</feature>
<sequence length="502" mass="56778">MNLEARDSVRRHRAQAPLIDRVDRYLRREDTILAHVAAWFSPDVPENSEFPGHYYLGSHRKRWLVDVPFGIAGTAITAIPIAVFGTAVWLEDHGPIFYLDERMGPHGETIQVRKIRSMRLGADKISPEEVDRINLSVGPGDDPRNTRVGRVMRRFEIDEMPQFWQVLKGEFSMNGIRVMKQSFRDSMAKSVDPGDMEKWDAAYDRGPGIYNPNASRTKHRKDDKKRIHDDLLYDRRASLGFDFYLQTVTDLRMIGMFRTWATARSYAPLKDVVVDDIPFQIAVLTHQEWNFAKHFINELALETALLERMKAEGENGHFLDIGASIGIYSSLALRNGMSVTAFEPDPQSFGRLMANTEINAQRRGQVQLIDVALSDETGSAALFSDGIEHGCPSLRRTLDQSTFVEVPTFTLDELILNGLIDRPTFIKIDVEGAEMNVLRGGAQYFSSPEAADIFIEVHPDFLPLFDSSAEEVIGTLTDEFGYTLVSSMHKQNEVVMSFSKRG</sequence>
<dbReference type="InterPro" id="IPR029063">
    <property type="entry name" value="SAM-dependent_MTases_sf"/>
</dbReference>
<reference evidence="4 5" key="1">
    <citation type="journal article" date="2016" name="Nat. Commun.">
        <title>Thousands of microbial genomes shed light on interconnected biogeochemical processes in an aquifer system.</title>
        <authorList>
            <person name="Anantharaman K."/>
            <person name="Brown C.T."/>
            <person name="Hug L.A."/>
            <person name="Sharon I."/>
            <person name="Castelle C.J."/>
            <person name="Probst A.J."/>
            <person name="Thomas B.C."/>
            <person name="Singh A."/>
            <person name="Wilkins M.J."/>
            <person name="Karaoz U."/>
            <person name="Brodie E.L."/>
            <person name="Williams K.H."/>
            <person name="Hubbard S.S."/>
            <person name="Banfield J.F."/>
        </authorList>
    </citation>
    <scope>NUCLEOTIDE SEQUENCE [LARGE SCALE GENOMIC DNA]</scope>
</reference>
<dbReference type="SUPFAM" id="SSF53335">
    <property type="entry name" value="S-adenosyl-L-methionine-dependent methyltransferases"/>
    <property type="match status" value="1"/>
</dbReference>
<proteinExistence type="predicted"/>
<keyword evidence="1" id="KW-0472">Membrane</keyword>
<evidence type="ECO:0000313" key="5">
    <source>
        <dbReference type="Proteomes" id="UP000176850"/>
    </source>
</evidence>
<evidence type="ECO:0000259" key="2">
    <source>
        <dbReference type="Pfam" id="PF02397"/>
    </source>
</evidence>